<accession>A0ABY4F169</accession>
<evidence type="ECO:0000313" key="3">
    <source>
        <dbReference type="Proteomes" id="UP000831782"/>
    </source>
</evidence>
<organism evidence="2 3">
    <name type="scientific">Gracilibacillus caseinilyticus</name>
    <dbReference type="NCBI Taxonomy" id="2932256"/>
    <lineage>
        <taxon>Bacteria</taxon>
        <taxon>Bacillati</taxon>
        <taxon>Bacillota</taxon>
        <taxon>Bacilli</taxon>
        <taxon>Bacillales</taxon>
        <taxon>Bacillaceae</taxon>
        <taxon>Gracilibacillus</taxon>
    </lineage>
</organism>
<feature type="transmembrane region" description="Helical" evidence="1">
    <location>
        <begin position="97"/>
        <end position="121"/>
    </location>
</feature>
<dbReference type="InterPro" id="IPR046062">
    <property type="entry name" value="DUF6020"/>
</dbReference>
<feature type="transmembrane region" description="Helical" evidence="1">
    <location>
        <begin position="551"/>
        <end position="569"/>
    </location>
</feature>
<feature type="transmembrane region" description="Helical" evidence="1">
    <location>
        <begin position="255"/>
        <end position="272"/>
    </location>
</feature>
<keyword evidence="1" id="KW-0812">Transmembrane</keyword>
<proteinExistence type="predicted"/>
<gene>
    <name evidence="2" type="ORF">MUN88_09570</name>
</gene>
<feature type="transmembrane region" description="Helical" evidence="1">
    <location>
        <begin position="7"/>
        <end position="25"/>
    </location>
</feature>
<sequence length="578" mass="66702">MNKIIYFLLLIGITLFASVTMLNWFDPIKEMSVLSITATGIFFLTVYAVLFYETITYREKFVKHIYTKGNMIFMILLTLVVLFSTFSIGHFKSMSLIVQLVTLIGACVAVFSTVLSITAVMMRKSFVLQQQYVSKWMILIYSILPIIGWSIYLLANFPGEMSPDSFAHWRQIHTFEFNNWHPVVYTWLMIILTKIWYSPAVVGLAQIIILSLIFGYGLYQFQKAGIHRILIYICNLFIACFPVYGAFSIVLWKDILYSAILLLLTILMFAVYSSRGQWLRKNMHLLLLGFTGLALMLMRSNGIPIYFALTIVMIVMFLPYWKQLLITLVAVIASYMIITGPLFTAFQVDNKDPNEALGIPTQQFARVVVENGDLSEEEEQYIYQMMPEDKWHQYYDPYITDPIKFSGDYNSDVVFDDVGYYAKTWASVSLKNPVIVTEAFLKQTSLVWQMNEPSDGYTNLNPGGIYHANTFNIEQEPVSNWLHDKMERMLNITEIHFKTLIWRPATYMFFLLLMGYIAARKTSWRAWLVTVPVILNIGTVTAGIPAQDFRYLLANSFAIAFLFLCALLTDRKQKERRA</sequence>
<name>A0ABY4F169_9BACI</name>
<protein>
    <submittedName>
        <fullName evidence="2">DUF6020 family protein</fullName>
    </submittedName>
</protein>
<keyword evidence="1" id="KW-0472">Membrane</keyword>
<dbReference type="EMBL" id="CP095072">
    <property type="protein sequence ID" value="UOQ50278.1"/>
    <property type="molecule type" value="Genomic_DNA"/>
</dbReference>
<feature type="transmembrane region" description="Helical" evidence="1">
    <location>
        <begin position="229"/>
        <end position="249"/>
    </location>
</feature>
<feature type="transmembrane region" description="Helical" evidence="1">
    <location>
        <begin position="328"/>
        <end position="346"/>
    </location>
</feature>
<evidence type="ECO:0000313" key="2">
    <source>
        <dbReference type="EMBL" id="UOQ50278.1"/>
    </source>
</evidence>
<keyword evidence="1" id="KW-1133">Transmembrane helix</keyword>
<feature type="transmembrane region" description="Helical" evidence="1">
    <location>
        <begin position="195"/>
        <end position="217"/>
    </location>
</feature>
<dbReference type="RefSeq" id="WP_244723744.1">
    <property type="nucleotide sequence ID" value="NZ_CP095072.1"/>
</dbReference>
<keyword evidence="3" id="KW-1185">Reference proteome</keyword>
<feature type="transmembrane region" description="Helical" evidence="1">
    <location>
        <begin position="72"/>
        <end position="91"/>
    </location>
</feature>
<evidence type="ECO:0000256" key="1">
    <source>
        <dbReference type="SAM" id="Phobius"/>
    </source>
</evidence>
<feature type="transmembrane region" description="Helical" evidence="1">
    <location>
        <begin position="133"/>
        <end position="155"/>
    </location>
</feature>
<dbReference type="Proteomes" id="UP000831782">
    <property type="component" value="Chromosome"/>
</dbReference>
<feature type="transmembrane region" description="Helical" evidence="1">
    <location>
        <begin position="526"/>
        <end position="545"/>
    </location>
</feature>
<dbReference type="Pfam" id="PF19484">
    <property type="entry name" value="DUF6020"/>
    <property type="match status" value="1"/>
</dbReference>
<reference evidence="2 3" key="1">
    <citation type="submission" date="2022-04" db="EMBL/GenBank/DDBJ databases">
        <title>Gracilibacillus sp. isolated from saltern.</title>
        <authorList>
            <person name="Won M."/>
            <person name="Lee C.-M."/>
            <person name="Woen H.-Y."/>
            <person name="Kwon S.-W."/>
        </authorList>
    </citation>
    <scope>NUCLEOTIDE SEQUENCE [LARGE SCALE GENOMIC DNA]</scope>
    <source>
        <strain evidence="2 3">SSWR10-1</strain>
    </source>
</reference>
<feature type="transmembrane region" description="Helical" evidence="1">
    <location>
        <begin position="31"/>
        <end position="52"/>
    </location>
</feature>